<sequence length="860" mass="94964">MPAVVSKPEMLSADDFIPSMRNVAKCARQLSDLNFTWGLIESTAKMNCPTEAKTILPTMAATREGFGKLEQQLIANLVEENINKVVLEIASKAQVVVDIVIRNLYERTADVDFLATDDDIRRFILHSAQESAPGEAVVELRRITRRLAEYRDKYSVYEEIMILDTAGNVLAHLDEANPVNRSADPLIQRTLQTDNYVETFHATDLRPHLTRALIYSRKIEDADGGRPIGVLCLCFRFENEMAGIFHSLKGKDDKSVMLLLDKGGTVVASSDEDHVHLGRKLEMVLDEPYRIVDFAGREYLAKTCATTGYQGYMGPGWYGHVMVPVASAFRQANGHSLDAIDKDVLAGVMAHTGTFCPALNDIAKGADTINLSLRRVVWNGQIMAAGKRGDLLKLKSILQQISETGDRTSNVFANSIRDLYETVISSSLQDVQFISRLMIDIMDRNLYERANDCRWWALASDIRRIMAKGADSDEDRRKMGGILEYINGLYTVYTRLFVYDTAGTIVAASNLHRDGVAAVGKKIDSAFLPQVLSLQTTQHYCVSPFEETWLYGGRPTYIYNAAIRHPEEGAKVVGGIGIVFDAAPEFNAMLAGALPKKDGAFALFAERGGRIIASTAEDYPIGSRLRLEREFFSLPNGEGMSRIVTLNGHYYVVGCTTSFGYREYKNSGDYQNDVLAFVFVPLGKEVGERGDSPAVPPDLSQSNGKGGDVVELATFMVAGKLYGIPAADVVEAVDPGRLAPMTGSRRYLCGMITFQGSNREDSGIVPVINLRVLFDAEHREPDQHSQIVIIRSDDGLLGLMVDDLYAVPEFEASRLETLPDSFKSDAGYISAIIKPAADDKDRILPIIDPRRVFQAAQKKA</sequence>
<feature type="domain" description="CheW-like" evidence="6">
    <location>
        <begin position="709"/>
        <end position="858"/>
    </location>
</feature>
<accession>A0A8D4VPP4</accession>
<evidence type="ECO:0000259" key="6">
    <source>
        <dbReference type="PROSITE" id="PS50851"/>
    </source>
</evidence>
<evidence type="ECO:0000256" key="3">
    <source>
        <dbReference type="ARBA" id="ARBA00022692"/>
    </source>
</evidence>
<gene>
    <name evidence="7" type="ORF">MoryE10_09830</name>
</gene>
<comment type="subcellular location">
    <subcellularLocation>
        <location evidence="1">Cell membrane</location>
        <topology evidence="1">Multi-pass membrane protein</topology>
    </subcellularLocation>
</comment>
<evidence type="ECO:0000256" key="1">
    <source>
        <dbReference type="ARBA" id="ARBA00004651"/>
    </source>
</evidence>
<dbReference type="RefSeq" id="WP_246598956.1">
    <property type="nucleotide sequence ID" value="NZ_AP019782.1"/>
</dbReference>
<dbReference type="PANTHER" id="PTHR22617">
    <property type="entry name" value="CHEMOTAXIS SENSOR HISTIDINE KINASE-RELATED"/>
    <property type="match status" value="1"/>
</dbReference>
<dbReference type="PANTHER" id="PTHR22617:SF23">
    <property type="entry name" value="CHEMOTAXIS PROTEIN CHEW"/>
    <property type="match status" value="1"/>
</dbReference>
<keyword evidence="5" id="KW-0472">Membrane</keyword>
<evidence type="ECO:0000256" key="5">
    <source>
        <dbReference type="ARBA" id="ARBA00023136"/>
    </source>
</evidence>
<dbReference type="EMBL" id="AP019782">
    <property type="protein sequence ID" value="BBL70377.1"/>
    <property type="molecule type" value="Genomic_DNA"/>
</dbReference>
<proteinExistence type="predicted"/>
<keyword evidence="2" id="KW-1003">Cell membrane</keyword>
<dbReference type="KEGG" id="moz:MoryE10_09830"/>
<keyword evidence="4" id="KW-1133">Transmembrane helix</keyword>
<dbReference type="GO" id="GO:0006935">
    <property type="term" value="P:chemotaxis"/>
    <property type="evidence" value="ECO:0007669"/>
    <property type="project" value="InterPro"/>
</dbReference>
<dbReference type="GO" id="GO:0005829">
    <property type="term" value="C:cytosol"/>
    <property type="evidence" value="ECO:0007669"/>
    <property type="project" value="TreeGrafter"/>
</dbReference>
<dbReference type="PROSITE" id="PS50851">
    <property type="entry name" value="CHEW"/>
    <property type="match status" value="1"/>
</dbReference>
<dbReference type="InterPro" id="IPR033479">
    <property type="entry name" value="dCache_1"/>
</dbReference>
<evidence type="ECO:0000256" key="4">
    <source>
        <dbReference type="ARBA" id="ARBA00022989"/>
    </source>
</evidence>
<name>A0A8D4VPP4_9GAMM</name>
<dbReference type="InterPro" id="IPR039315">
    <property type="entry name" value="CheW"/>
</dbReference>
<dbReference type="Pfam" id="PF02743">
    <property type="entry name" value="dCache_1"/>
    <property type="match status" value="1"/>
</dbReference>
<keyword evidence="8" id="KW-1185">Reference proteome</keyword>
<evidence type="ECO:0000256" key="2">
    <source>
        <dbReference type="ARBA" id="ARBA00022475"/>
    </source>
</evidence>
<dbReference type="Pfam" id="PF01584">
    <property type="entry name" value="CheW"/>
    <property type="match status" value="1"/>
</dbReference>
<protein>
    <recommendedName>
        <fullName evidence="6">CheW-like domain-containing protein</fullName>
    </recommendedName>
</protein>
<keyword evidence="3" id="KW-0812">Transmembrane</keyword>
<evidence type="ECO:0000313" key="7">
    <source>
        <dbReference type="EMBL" id="BBL70377.1"/>
    </source>
</evidence>
<dbReference type="Proteomes" id="UP000824988">
    <property type="component" value="Chromosome"/>
</dbReference>
<evidence type="ECO:0000313" key="8">
    <source>
        <dbReference type="Proteomes" id="UP000824988"/>
    </source>
</evidence>
<dbReference type="InterPro" id="IPR002545">
    <property type="entry name" value="CheW-lke_dom"/>
</dbReference>
<organism evidence="7 8">
    <name type="scientific">Methylogaea oryzae</name>
    <dbReference type="NCBI Taxonomy" id="1295382"/>
    <lineage>
        <taxon>Bacteria</taxon>
        <taxon>Pseudomonadati</taxon>
        <taxon>Pseudomonadota</taxon>
        <taxon>Gammaproteobacteria</taxon>
        <taxon>Methylococcales</taxon>
        <taxon>Methylococcaceae</taxon>
        <taxon>Methylogaea</taxon>
    </lineage>
</organism>
<dbReference type="SMART" id="SM00260">
    <property type="entry name" value="CheW"/>
    <property type="match status" value="1"/>
</dbReference>
<dbReference type="AlphaFoldDB" id="A0A8D4VPP4"/>
<dbReference type="GO" id="GO:0005886">
    <property type="term" value="C:plasma membrane"/>
    <property type="evidence" value="ECO:0007669"/>
    <property type="project" value="UniProtKB-SubCell"/>
</dbReference>
<dbReference type="GO" id="GO:0007165">
    <property type="term" value="P:signal transduction"/>
    <property type="evidence" value="ECO:0007669"/>
    <property type="project" value="InterPro"/>
</dbReference>
<reference evidence="7" key="1">
    <citation type="submission" date="2019-06" db="EMBL/GenBank/DDBJ databases">
        <title>Complete genome sequence of Methylogaea oryzae strain JCM16910.</title>
        <authorList>
            <person name="Asakawa S."/>
        </authorList>
    </citation>
    <scope>NUCLEOTIDE SEQUENCE</scope>
    <source>
        <strain evidence="7">E10</strain>
    </source>
</reference>